<dbReference type="Proteomes" id="UP001190700">
    <property type="component" value="Unassembled WGS sequence"/>
</dbReference>
<evidence type="ECO:0000313" key="2">
    <source>
        <dbReference type="EMBL" id="KAK3247436.1"/>
    </source>
</evidence>
<proteinExistence type="predicted"/>
<evidence type="ECO:0000313" key="3">
    <source>
        <dbReference type="Proteomes" id="UP001190700"/>
    </source>
</evidence>
<name>A0AAE0C2Y7_9CHLO</name>
<gene>
    <name evidence="2" type="ORF">CYMTET_43066</name>
</gene>
<dbReference type="AlphaFoldDB" id="A0AAE0C2Y7"/>
<accession>A0AAE0C2Y7</accession>
<organism evidence="2 3">
    <name type="scientific">Cymbomonas tetramitiformis</name>
    <dbReference type="NCBI Taxonomy" id="36881"/>
    <lineage>
        <taxon>Eukaryota</taxon>
        <taxon>Viridiplantae</taxon>
        <taxon>Chlorophyta</taxon>
        <taxon>Pyramimonadophyceae</taxon>
        <taxon>Pyramimonadales</taxon>
        <taxon>Pyramimonadaceae</taxon>
        <taxon>Cymbomonas</taxon>
    </lineage>
</organism>
<dbReference type="EMBL" id="LGRX02028977">
    <property type="protein sequence ID" value="KAK3247436.1"/>
    <property type="molecule type" value="Genomic_DNA"/>
</dbReference>
<feature type="compositionally biased region" description="Polar residues" evidence="1">
    <location>
        <begin position="989"/>
        <end position="1002"/>
    </location>
</feature>
<reference evidence="2 3" key="1">
    <citation type="journal article" date="2015" name="Genome Biol. Evol.">
        <title>Comparative Genomics of a Bacterivorous Green Alga Reveals Evolutionary Causalities and Consequences of Phago-Mixotrophic Mode of Nutrition.</title>
        <authorList>
            <person name="Burns J.A."/>
            <person name="Paasch A."/>
            <person name="Narechania A."/>
            <person name="Kim E."/>
        </authorList>
    </citation>
    <scope>NUCLEOTIDE SEQUENCE [LARGE SCALE GENOMIC DNA]</scope>
    <source>
        <strain evidence="2 3">PLY_AMNH</strain>
    </source>
</reference>
<sequence>MQESATLRNLGLSANVIPKAFKSIYRAIIGGDSPDSGDRAGWMSSSQVKNWTLVIAEFKTQGLADLLDMKSCPIPDHWKEVLGPTLAFSILFDTSMRYTKHLMPIRLGFFDFRPEEYKPITPLLEIGQVPDTSGDTQAAKVLQSLDKRVHVLQGWLQKRPRDKYPHIDQGLSRGGCGAHIEHIKYTAFQDAVCGELPKDSWDEIHVVNFLNKLWWFHHSKTWGQWNMLSFLYTWVFGITLVAFGRCIATRWEYDIKAMANFDNNAAQIRICLFLYMLQCCFLRKPWNKHLVLAYKWSASRKLRLQMKVMLITGEQRYSHSLNWLKGQDKEPRITLPSGERACLPPGHRFHEMPSKTLEWQRQIISDISAMEDNLRLFRNTPFVLQNTLECYRAVFAEMVRRVFGNKDSKTSTVLVVNSAGRRPYFMQVSKTPGTWEWPAGHPVIQGDGRVWDPQFEDMDYDPASFDCSLLTGEPPAALRDMRRGVPESEELQPVPNFGGIYGHVLKLAWLVLGPAHFNDLFDGIMSGCRLSLQRHIKWYEEWQHLPHSMGQILLAESCGPTFARAFLNVFFVNRVGPPTLEASLTDTWMVVNEIREKRYVPSAQQAVFEHFLQADVDKAGRLPWEHFVWSTPPNTFRLLELMSSCIALLQEVVLYAYPSSEEDMVVGPLLEKWACMFIFNHYVLTQQIEGDFNRIDNTGHRLASVDTISAVNVGYGVNSIEIAPNADGVKAARKVVREKKVKRKLETDAMHLREVEKHIDQVKVKRLAVIEKARKLEAAEVARTVKELCSACTQTKKRIVNQECGQEGGPCCATCCKVAGGCDKYVSHMPTVPRAPDTEAAGYMPQEEVLCAEVYDFLGMDLLDPENCVTADDMDTPEQESSEPVARVLPMARMCMTCSVVKSHQPDSENAPTGATRRSEPRRKATAQPRTATAQPETATAQPETATAHPETATEQPQTDSHMQDDQGDPVSMQSSPNISLGKHLPRVSPNTLRVSERSPSAENDLDESRRRRLKYQ</sequence>
<protein>
    <submittedName>
        <fullName evidence="2">Uncharacterized protein</fullName>
    </submittedName>
</protein>
<feature type="region of interest" description="Disordered" evidence="1">
    <location>
        <begin position="900"/>
        <end position="1017"/>
    </location>
</feature>
<comment type="caution">
    <text evidence="2">The sequence shown here is derived from an EMBL/GenBank/DDBJ whole genome shotgun (WGS) entry which is preliminary data.</text>
</comment>
<feature type="compositionally biased region" description="Low complexity" evidence="1">
    <location>
        <begin position="926"/>
        <end position="957"/>
    </location>
</feature>
<keyword evidence="3" id="KW-1185">Reference proteome</keyword>
<evidence type="ECO:0000256" key="1">
    <source>
        <dbReference type="SAM" id="MobiDB-lite"/>
    </source>
</evidence>